<proteinExistence type="predicted"/>
<dbReference type="EMBL" id="JACGWN010000011">
    <property type="protein sequence ID" value="KAL0420930.1"/>
    <property type="molecule type" value="Genomic_DNA"/>
</dbReference>
<dbReference type="AlphaFoldDB" id="A0AAW2UXE4"/>
<accession>A0AAW2UXE4</accession>
<gene>
    <name evidence="1" type="ORF">Slati_3115900</name>
</gene>
<evidence type="ECO:0008006" key="2">
    <source>
        <dbReference type="Google" id="ProtNLM"/>
    </source>
</evidence>
<name>A0AAW2UXE4_9LAMI</name>
<comment type="caution">
    <text evidence="1">The sequence shown here is derived from an EMBL/GenBank/DDBJ whole genome shotgun (WGS) entry which is preliminary data.</text>
</comment>
<protein>
    <recommendedName>
        <fullName evidence="2">DUF4283 domain-containing protein</fullName>
    </recommendedName>
</protein>
<evidence type="ECO:0000313" key="1">
    <source>
        <dbReference type="EMBL" id="KAL0420930.1"/>
    </source>
</evidence>
<reference evidence="1" key="2">
    <citation type="journal article" date="2024" name="Plant">
        <title>Genomic evolution and insights into agronomic trait innovations of Sesamum species.</title>
        <authorList>
            <person name="Miao H."/>
            <person name="Wang L."/>
            <person name="Qu L."/>
            <person name="Liu H."/>
            <person name="Sun Y."/>
            <person name="Le M."/>
            <person name="Wang Q."/>
            <person name="Wei S."/>
            <person name="Zheng Y."/>
            <person name="Lin W."/>
            <person name="Duan Y."/>
            <person name="Cao H."/>
            <person name="Xiong S."/>
            <person name="Wang X."/>
            <person name="Wei L."/>
            <person name="Li C."/>
            <person name="Ma Q."/>
            <person name="Ju M."/>
            <person name="Zhao R."/>
            <person name="Li G."/>
            <person name="Mu C."/>
            <person name="Tian Q."/>
            <person name="Mei H."/>
            <person name="Zhang T."/>
            <person name="Gao T."/>
            <person name="Zhang H."/>
        </authorList>
    </citation>
    <scope>NUCLEOTIDE SEQUENCE</scope>
    <source>
        <strain evidence="1">KEN1</strain>
    </source>
</reference>
<reference evidence="1" key="1">
    <citation type="submission" date="2020-06" db="EMBL/GenBank/DDBJ databases">
        <authorList>
            <person name="Li T."/>
            <person name="Hu X."/>
            <person name="Zhang T."/>
            <person name="Song X."/>
            <person name="Zhang H."/>
            <person name="Dai N."/>
            <person name="Sheng W."/>
            <person name="Hou X."/>
            <person name="Wei L."/>
        </authorList>
    </citation>
    <scope>NUCLEOTIDE SEQUENCE</scope>
    <source>
        <strain evidence="1">KEN1</strain>
        <tissue evidence="1">Leaf</tissue>
    </source>
</reference>
<sequence length="96" mass="10980">MKLKMIDGDRFMLKFFHIIDRDRVLERCLWAYDKNLLVLAPVDAADDPNAIDLNWCDFHIQIHGLPLGKMTKEIATFISSKLGRFKDVDVDGSGEA</sequence>
<organism evidence="1">
    <name type="scientific">Sesamum latifolium</name>
    <dbReference type="NCBI Taxonomy" id="2727402"/>
    <lineage>
        <taxon>Eukaryota</taxon>
        <taxon>Viridiplantae</taxon>
        <taxon>Streptophyta</taxon>
        <taxon>Embryophyta</taxon>
        <taxon>Tracheophyta</taxon>
        <taxon>Spermatophyta</taxon>
        <taxon>Magnoliopsida</taxon>
        <taxon>eudicotyledons</taxon>
        <taxon>Gunneridae</taxon>
        <taxon>Pentapetalae</taxon>
        <taxon>asterids</taxon>
        <taxon>lamiids</taxon>
        <taxon>Lamiales</taxon>
        <taxon>Pedaliaceae</taxon>
        <taxon>Sesamum</taxon>
    </lineage>
</organism>